<evidence type="ECO:0000259" key="10">
    <source>
        <dbReference type="PROSITE" id="PS51722"/>
    </source>
</evidence>
<accession>L9Y448</accession>
<dbReference type="GO" id="GO:0005525">
    <property type="term" value="F:GTP binding"/>
    <property type="evidence" value="ECO:0007669"/>
    <property type="project" value="UniProtKB-KW"/>
</dbReference>
<dbReference type="EMBL" id="AOID01000022">
    <property type="protein sequence ID" value="ELY68436.1"/>
    <property type="molecule type" value="Genomic_DNA"/>
</dbReference>
<comment type="similarity">
    <text evidence="1 8 9">Belongs to the TRAFAC class translation factor GTPase superfamily. Classic translation factor GTPase family. IF-2 subfamily.</text>
</comment>
<feature type="binding site" evidence="8">
    <location>
        <begin position="21"/>
        <end position="28"/>
    </location>
    <ligand>
        <name>GTP</name>
        <dbReference type="ChEBI" id="CHEBI:37565"/>
    </ligand>
</feature>
<evidence type="ECO:0000256" key="5">
    <source>
        <dbReference type="ARBA" id="ARBA00022917"/>
    </source>
</evidence>
<dbReference type="InterPro" id="IPR004544">
    <property type="entry name" value="TF_aIF-2_arc"/>
</dbReference>
<dbReference type="FunFam" id="2.40.30.10:FF:000013">
    <property type="entry name" value="eukaryotic translation initiation factor 5B"/>
    <property type="match status" value="1"/>
</dbReference>
<dbReference type="Pfam" id="PF11987">
    <property type="entry name" value="IF-2"/>
    <property type="match status" value="1"/>
</dbReference>
<dbReference type="NCBIfam" id="TIGR00491">
    <property type="entry name" value="aIF-2"/>
    <property type="match status" value="1"/>
</dbReference>
<dbReference type="GO" id="GO:0005737">
    <property type="term" value="C:cytoplasm"/>
    <property type="evidence" value="ECO:0007669"/>
    <property type="project" value="TreeGrafter"/>
</dbReference>
<dbReference type="Proteomes" id="UP000011632">
    <property type="component" value="Unassembled WGS sequence"/>
</dbReference>
<dbReference type="FunFam" id="3.40.50.300:FF:000112">
    <property type="entry name" value="Eukaryotic translation initiation factor 5B"/>
    <property type="match status" value="1"/>
</dbReference>
<name>L9Y448_9EURY</name>
<dbReference type="InterPro" id="IPR009000">
    <property type="entry name" value="Transl_B-barrel_sf"/>
</dbReference>
<dbReference type="InterPro" id="IPR023115">
    <property type="entry name" value="TIF_IF2_dom3"/>
</dbReference>
<dbReference type="InterPro" id="IPR027417">
    <property type="entry name" value="P-loop_NTPase"/>
</dbReference>
<dbReference type="GO" id="GO:0003743">
    <property type="term" value="F:translation initiation factor activity"/>
    <property type="evidence" value="ECO:0007669"/>
    <property type="project" value="UniProtKB-UniRule"/>
</dbReference>
<proteinExistence type="inferred from homology"/>
<dbReference type="GO" id="GO:0003924">
    <property type="term" value="F:GTPase activity"/>
    <property type="evidence" value="ECO:0007669"/>
    <property type="project" value="UniProtKB-UniRule"/>
</dbReference>
<dbReference type="PROSITE" id="PS51722">
    <property type="entry name" value="G_TR_2"/>
    <property type="match status" value="1"/>
</dbReference>
<keyword evidence="3 8" id="KW-0396">Initiation factor</keyword>
<dbReference type="AlphaFoldDB" id="L9Y448"/>
<feature type="binding site" evidence="8">
    <location>
        <begin position="137"/>
        <end position="140"/>
    </location>
    <ligand>
        <name>GTP</name>
        <dbReference type="ChEBI" id="CHEBI:37565"/>
    </ligand>
</feature>
<dbReference type="CDD" id="cd01887">
    <property type="entry name" value="IF2_eIF5B"/>
    <property type="match status" value="1"/>
</dbReference>
<reference evidence="11 12" key="1">
    <citation type="journal article" date="2014" name="PLoS Genet.">
        <title>Phylogenetically driven sequencing of extremely halophilic archaea reveals strategies for static and dynamic osmo-response.</title>
        <authorList>
            <person name="Becker E.A."/>
            <person name="Seitzer P.M."/>
            <person name="Tritt A."/>
            <person name="Larsen D."/>
            <person name="Krusor M."/>
            <person name="Yao A.I."/>
            <person name="Wu D."/>
            <person name="Madern D."/>
            <person name="Eisen J.A."/>
            <person name="Darling A.E."/>
            <person name="Facciotti M.T."/>
        </authorList>
    </citation>
    <scope>NUCLEOTIDE SEQUENCE [LARGE SCALE GENOMIC DNA]</scope>
    <source>
        <strain evidence="11 12">JCM 10478</strain>
    </source>
</reference>
<evidence type="ECO:0000256" key="6">
    <source>
        <dbReference type="ARBA" id="ARBA00023134"/>
    </source>
</evidence>
<dbReference type="NCBIfam" id="NF003078">
    <property type="entry name" value="PRK04004.1"/>
    <property type="match status" value="1"/>
</dbReference>
<dbReference type="InterPro" id="IPR015760">
    <property type="entry name" value="TIF_IF2"/>
</dbReference>
<keyword evidence="5 8" id="KW-0648">Protein biosynthesis</keyword>
<dbReference type="Gene3D" id="3.40.50.300">
    <property type="entry name" value="P-loop containing nucleotide triphosphate hydrolases"/>
    <property type="match status" value="1"/>
</dbReference>
<evidence type="ECO:0000256" key="4">
    <source>
        <dbReference type="ARBA" id="ARBA00022741"/>
    </source>
</evidence>
<keyword evidence="6 8" id="KW-0342">GTP-binding</keyword>
<dbReference type="PANTHER" id="PTHR43381">
    <property type="entry name" value="TRANSLATION INITIATION FACTOR IF-2-RELATED"/>
    <property type="match status" value="1"/>
</dbReference>
<organism evidence="11 12">
    <name type="scientific">Natrinema versiforme JCM 10478</name>
    <dbReference type="NCBI Taxonomy" id="1227496"/>
    <lineage>
        <taxon>Archaea</taxon>
        <taxon>Methanobacteriati</taxon>
        <taxon>Methanobacteriota</taxon>
        <taxon>Stenosarchaea group</taxon>
        <taxon>Halobacteria</taxon>
        <taxon>Halobacteriales</taxon>
        <taxon>Natrialbaceae</taxon>
        <taxon>Natrinema</taxon>
    </lineage>
</organism>
<dbReference type="PATRIC" id="fig|1227496.3.peg.1423"/>
<dbReference type="SUPFAM" id="SSF52540">
    <property type="entry name" value="P-loop containing nucleoside triphosphate hydrolases"/>
    <property type="match status" value="1"/>
</dbReference>
<dbReference type="HAMAP" id="MF_00100_A">
    <property type="entry name" value="IF_2_A"/>
    <property type="match status" value="1"/>
</dbReference>
<dbReference type="NCBIfam" id="TIGR00231">
    <property type="entry name" value="small_GTP"/>
    <property type="match status" value="1"/>
</dbReference>
<evidence type="ECO:0000313" key="12">
    <source>
        <dbReference type="Proteomes" id="UP000011632"/>
    </source>
</evidence>
<evidence type="ECO:0000256" key="7">
    <source>
        <dbReference type="ARBA" id="ARBA00024852"/>
    </source>
</evidence>
<evidence type="ECO:0000313" key="11">
    <source>
        <dbReference type="EMBL" id="ELY68436.1"/>
    </source>
</evidence>
<dbReference type="SUPFAM" id="SSF52156">
    <property type="entry name" value="Initiation factor IF2/eIF5b, domain 3"/>
    <property type="match status" value="1"/>
</dbReference>
<comment type="caution">
    <text evidence="11">The sequence shown here is derived from an EMBL/GenBank/DDBJ whole genome shotgun (WGS) entry which is preliminary data.</text>
</comment>
<dbReference type="CDD" id="cd03703">
    <property type="entry name" value="aeIF5B_II"/>
    <property type="match status" value="1"/>
</dbReference>
<dbReference type="Gene3D" id="2.40.30.10">
    <property type="entry name" value="Translation factors"/>
    <property type="match status" value="2"/>
</dbReference>
<dbReference type="Pfam" id="PF00009">
    <property type="entry name" value="GTP_EFTU"/>
    <property type="match status" value="1"/>
</dbReference>
<sequence length="599" mass="65149">MSDTDTRDPTSLRTPIVAVLGHVDHGKTSLLDKIRGSAVIEGEAGAITQHIGATAVPLDIISTIAGDLVDPDDFDLPGLLFIDTPGHHSFTTLRSRGGALADIAILVVDVNDGFQPQTLEALDILRRSETPFIVAANKIDTVPGWNANEDSPINDTYEAQSDRVRERLDENLYEIIGNLSDEGFSADLYWRVQNFQRNVGVVPVSAMTGEGVPDLLTVMMGLSQRYMKEEMEIDVAGPGVGTVLEVKEEKGFGTTVDTVLYDGTIRSDDQLVVGGQNEPIVTDVRALLQPRPLAEIRTESRFEKVDEVSAASGIKVAAPELADAMAGAPVRVVRDRDLDEVIAEVQAELADIAVDTAEEGVVVKADTLGSLEAMADALDDAEVPIVRAEVGDVAPRDVSVASTAEDGKQKAILGFNVDVLDDAEQRAGIEDVTIFTDEVIYQLIEEYEEYVEGIEQAQQDTILDNITRPARFRILPDHTFRQNDPAVVGVEVNSGTVQNNANVVKFDGNEPDRVGQVKGIQEQGEDVDEARAGNRVSVAIDGPTVGRQIEEDDELWIEIPEKHAKILEQELASEIPADELEALNMYLDKQRSRDPFWGK</sequence>
<protein>
    <recommendedName>
        <fullName evidence="2 8">Probable translation initiation factor IF-2</fullName>
    </recommendedName>
</protein>
<dbReference type="InterPro" id="IPR000795">
    <property type="entry name" value="T_Tr_GTP-bd_dom"/>
</dbReference>
<dbReference type="Pfam" id="PF14578">
    <property type="entry name" value="GTP_EFTU_D4"/>
    <property type="match status" value="1"/>
</dbReference>
<dbReference type="Gene3D" id="3.40.50.10050">
    <property type="entry name" value="Translation initiation factor IF- 2, domain 3"/>
    <property type="match status" value="1"/>
</dbReference>
<dbReference type="InterPro" id="IPR036925">
    <property type="entry name" value="TIF_IF2_dom3_sf"/>
</dbReference>
<dbReference type="PRINTS" id="PR00315">
    <property type="entry name" value="ELONGATNFCT"/>
</dbReference>
<feature type="binding site" evidence="8">
    <location>
        <begin position="83"/>
        <end position="87"/>
    </location>
    <ligand>
        <name>GTP</name>
        <dbReference type="ChEBI" id="CHEBI:37565"/>
    </ligand>
</feature>
<evidence type="ECO:0000256" key="1">
    <source>
        <dbReference type="ARBA" id="ARBA00007733"/>
    </source>
</evidence>
<dbReference type="PANTHER" id="PTHR43381:SF4">
    <property type="entry name" value="EUKARYOTIC TRANSLATION INITIATION FACTOR 5B"/>
    <property type="match status" value="1"/>
</dbReference>
<evidence type="ECO:0000256" key="9">
    <source>
        <dbReference type="RuleBase" id="RU000644"/>
    </source>
</evidence>
<evidence type="ECO:0000256" key="3">
    <source>
        <dbReference type="ARBA" id="ARBA00022540"/>
    </source>
</evidence>
<keyword evidence="4 8" id="KW-0547">Nucleotide-binding</keyword>
<comment type="function">
    <text evidence="7 8 9">Function in general translation initiation by promoting the binding of the formylmethionine-tRNA to ribosomes. Seems to function along with eIF-2.</text>
</comment>
<dbReference type="OrthoDB" id="30957at2157"/>
<evidence type="ECO:0000256" key="2">
    <source>
        <dbReference type="ARBA" id="ARBA00020166"/>
    </source>
</evidence>
<evidence type="ECO:0000256" key="8">
    <source>
        <dbReference type="HAMAP-Rule" id="MF_00100"/>
    </source>
</evidence>
<dbReference type="FunFam" id="3.40.50.10050:FF:000001">
    <property type="entry name" value="Translation initiation factor IF-2"/>
    <property type="match status" value="1"/>
</dbReference>
<dbReference type="SUPFAM" id="SSF50447">
    <property type="entry name" value="Translation proteins"/>
    <property type="match status" value="1"/>
</dbReference>
<gene>
    <name evidence="8" type="primary">infB</name>
    <name evidence="11" type="ORF">C489_07035</name>
</gene>
<feature type="domain" description="Tr-type G" evidence="10">
    <location>
        <begin position="12"/>
        <end position="227"/>
    </location>
</feature>
<dbReference type="InterPro" id="IPR005225">
    <property type="entry name" value="Small_GTP-bd"/>
</dbReference>
<dbReference type="InterPro" id="IPR029459">
    <property type="entry name" value="EFTU-type"/>
</dbReference>
<dbReference type="STRING" id="1227496.C489_07035"/>
<keyword evidence="12" id="KW-1185">Reference proteome</keyword>
<dbReference type="RefSeq" id="WP_006430468.1">
    <property type="nucleotide sequence ID" value="NZ_AOID01000022.1"/>
</dbReference>
<dbReference type="CDD" id="cd16266">
    <property type="entry name" value="IF2_aeIF5B_IV"/>
    <property type="match status" value="1"/>
</dbReference>